<dbReference type="InterPro" id="IPR035979">
    <property type="entry name" value="RBD_domain_sf"/>
</dbReference>
<evidence type="ECO:0000259" key="11">
    <source>
        <dbReference type="PROSITE" id="PS50102"/>
    </source>
</evidence>
<accession>A0AAD8HM29</accession>
<comment type="similarity">
    <text evidence="8">Belongs to the polyadenylate-binding RBP47 family.</text>
</comment>
<comment type="caution">
    <text evidence="12">The sequence shown here is derived from an EMBL/GenBank/DDBJ whole genome shotgun (WGS) entry which is preliminary data.</text>
</comment>
<dbReference type="PANTHER" id="PTHR47640">
    <property type="entry name" value="TRNA SELENOCYSTEINE 1-ASSOCIATED PROTEIN 1-RELATED-RELATED"/>
    <property type="match status" value="1"/>
</dbReference>
<evidence type="ECO:0000256" key="3">
    <source>
        <dbReference type="ARBA" id="ARBA00022664"/>
    </source>
</evidence>
<evidence type="ECO:0000256" key="7">
    <source>
        <dbReference type="ARBA" id="ARBA00057395"/>
    </source>
</evidence>
<sequence length="427" mass="46852">MQPASNGGDLSQQQQQQQWLALQQQYQQQWMAMQQYPPAAAAAAALQQQQMAAAAAAAMYHQPPPPPHYLPYHYYQQQQQLNPPPQIQNTSEDNKTIWIGDLQPWMDEHYLQNCFAPTGEAIAVKIIRNKQTGQSERFGFIEFLSHAAAEKVLQTYNGTAMPNTDQLAFRLNWATFSTGERRQDAGSDLSVFVGDLAADVTDTVLHETFATRYPSVRGAKVVVDANTGRSKGYGFVRFGDETERSRAMTEMNGQYCSSRPMRIGVATPKKPSAQQQYPSQAVVLSGGAVANGAHSANDTSNTTVFVGGLDSEITDEELRQTFSEFGEVLSVKIPVGKGCGFVQFSNRSSAEESIQQLNNTVIGKSTLRLSWGRTPANKQSRMDSGNQWNGNYYGKQGYGYTVPQGQDPNIYASGAGYGAPTNGYGNH</sequence>
<evidence type="ECO:0000256" key="2">
    <source>
        <dbReference type="ARBA" id="ARBA00004463"/>
    </source>
</evidence>
<dbReference type="FunFam" id="3.30.70.330:FF:000144">
    <property type="entry name" value="Polyadenylate-binding protein RBP47B"/>
    <property type="match status" value="1"/>
</dbReference>
<feature type="domain" description="RRM" evidence="11">
    <location>
        <begin position="189"/>
        <end position="268"/>
    </location>
</feature>
<feature type="domain" description="RRM" evidence="11">
    <location>
        <begin position="302"/>
        <end position="374"/>
    </location>
</feature>
<reference evidence="12" key="2">
    <citation type="submission" date="2023-05" db="EMBL/GenBank/DDBJ databases">
        <authorList>
            <person name="Schelkunov M.I."/>
        </authorList>
    </citation>
    <scope>NUCLEOTIDE SEQUENCE</scope>
    <source>
        <strain evidence="12">Hsosn_3</strain>
        <tissue evidence="12">Leaf</tissue>
    </source>
</reference>
<dbReference type="SUPFAM" id="SSF54928">
    <property type="entry name" value="RNA-binding domain, RBD"/>
    <property type="match status" value="3"/>
</dbReference>
<dbReference type="EMBL" id="JAUIZM010000008">
    <property type="protein sequence ID" value="KAK1369621.1"/>
    <property type="molecule type" value="Genomic_DNA"/>
</dbReference>
<protein>
    <submittedName>
        <fullName evidence="12">Polyadenylate-binding protein RBP47-like</fullName>
    </submittedName>
</protein>
<gene>
    <name evidence="12" type="ORF">POM88_035713</name>
</gene>
<dbReference type="GO" id="GO:0005829">
    <property type="term" value="C:cytosol"/>
    <property type="evidence" value="ECO:0007669"/>
    <property type="project" value="TreeGrafter"/>
</dbReference>
<dbReference type="InterPro" id="IPR050825">
    <property type="entry name" value="RBM42_RBP45_47-like"/>
</dbReference>
<dbReference type="AlphaFoldDB" id="A0AAD8HM29"/>
<evidence type="ECO:0000256" key="6">
    <source>
        <dbReference type="ARBA" id="ARBA00023242"/>
    </source>
</evidence>
<comment type="subunit">
    <text evidence="9">Interacts with the poly(A) tail of mRNA in nucleus.</text>
</comment>
<evidence type="ECO:0000313" key="13">
    <source>
        <dbReference type="Proteomes" id="UP001237642"/>
    </source>
</evidence>
<dbReference type="CDD" id="cd12344">
    <property type="entry name" value="RRM1_SECp43_like"/>
    <property type="match status" value="1"/>
</dbReference>
<comment type="function">
    <text evidence="7">Heterogeneous nuclear ribonucleoprotein (hnRNP)-protein binding the poly(A) tail of mRNA and probably involved in some steps of pre-mRNA maturation.</text>
</comment>
<name>A0AAD8HM29_9APIA</name>
<dbReference type="CDD" id="cd12345">
    <property type="entry name" value="RRM2_SECp43_like"/>
    <property type="match status" value="1"/>
</dbReference>
<dbReference type="SMART" id="SM00360">
    <property type="entry name" value="RRM"/>
    <property type="match status" value="3"/>
</dbReference>
<keyword evidence="3" id="KW-0507">mRNA processing</keyword>
<evidence type="ECO:0000313" key="12">
    <source>
        <dbReference type="EMBL" id="KAK1369621.1"/>
    </source>
</evidence>
<keyword evidence="5 10" id="KW-0694">RNA-binding</keyword>
<dbReference type="GO" id="GO:0005634">
    <property type="term" value="C:nucleus"/>
    <property type="evidence" value="ECO:0007669"/>
    <property type="project" value="UniProtKB-SubCell"/>
</dbReference>
<dbReference type="Gene3D" id="3.30.70.330">
    <property type="match status" value="3"/>
</dbReference>
<proteinExistence type="inferred from homology"/>
<evidence type="ECO:0000256" key="5">
    <source>
        <dbReference type="ARBA" id="ARBA00022884"/>
    </source>
</evidence>
<dbReference type="GO" id="GO:0006397">
    <property type="term" value="P:mRNA processing"/>
    <property type="evidence" value="ECO:0007669"/>
    <property type="project" value="UniProtKB-KW"/>
</dbReference>
<dbReference type="Pfam" id="PF00076">
    <property type="entry name" value="RRM_1"/>
    <property type="match status" value="3"/>
</dbReference>
<dbReference type="PROSITE" id="PS50102">
    <property type="entry name" value="RRM"/>
    <property type="match status" value="3"/>
</dbReference>
<dbReference type="Proteomes" id="UP001237642">
    <property type="component" value="Unassembled WGS sequence"/>
</dbReference>
<keyword evidence="13" id="KW-1185">Reference proteome</keyword>
<evidence type="ECO:0000256" key="10">
    <source>
        <dbReference type="PROSITE-ProRule" id="PRU00176"/>
    </source>
</evidence>
<feature type="domain" description="RRM" evidence="11">
    <location>
        <begin position="95"/>
        <end position="176"/>
    </location>
</feature>
<dbReference type="PANTHER" id="PTHR47640:SF9">
    <property type="entry name" value="POLYADENYLATE-BINDING PROTEIN RBP47B"/>
    <property type="match status" value="1"/>
</dbReference>
<evidence type="ECO:0000256" key="9">
    <source>
        <dbReference type="ARBA" id="ARBA00063471"/>
    </source>
</evidence>
<dbReference type="FunFam" id="3.30.70.330:FF:000103">
    <property type="entry name" value="Polyadenylate-binding protein RBP47B"/>
    <property type="match status" value="1"/>
</dbReference>
<evidence type="ECO:0000256" key="4">
    <source>
        <dbReference type="ARBA" id="ARBA00022737"/>
    </source>
</evidence>
<comment type="subcellular location">
    <subcellularLocation>
        <location evidence="2">Cytoplasmic granule</location>
    </subcellularLocation>
    <subcellularLocation>
        <location evidence="1">Nucleus</location>
    </subcellularLocation>
</comment>
<dbReference type="FunFam" id="3.30.70.330:FF:000395">
    <property type="entry name" value="Polyadenylate-binding protein RBP47"/>
    <property type="match status" value="1"/>
</dbReference>
<keyword evidence="4" id="KW-0677">Repeat</keyword>
<evidence type="ECO:0000256" key="8">
    <source>
        <dbReference type="ARBA" id="ARBA00061069"/>
    </source>
</evidence>
<reference evidence="12" key="1">
    <citation type="submission" date="2023-02" db="EMBL/GenBank/DDBJ databases">
        <title>Genome of toxic invasive species Heracleum sosnowskyi carries increased number of genes despite the absence of recent whole-genome duplications.</title>
        <authorList>
            <person name="Schelkunov M."/>
            <person name="Shtratnikova V."/>
            <person name="Makarenko M."/>
            <person name="Klepikova A."/>
            <person name="Omelchenko D."/>
            <person name="Novikova G."/>
            <person name="Obukhova E."/>
            <person name="Bogdanov V."/>
            <person name="Penin A."/>
            <person name="Logacheva M."/>
        </authorList>
    </citation>
    <scope>NUCLEOTIDE SEQUENCE</scope>
    <source>
        <strain evidence="12">Hsosn_3</strain>
        <tissue evidence="12">Leaf</tissue>
    </source>
</reference>
<organism evidence="12 13">
    <name type="scientific">Heracleum sosnowskyi</name>
    <dbReference type="NCBI Taxonomy" id="360622"/>
    <lineage>
        <taxon>Eukaryota</taxon>
        <taxon>Viridiplantae</taxon>
        <taxon>Streptophyta</taxon>
        <taxon>Embryophyta</taxon>
        <taxon>Tracheophyta</taxon>
        <taxon>Spermatophyta</taxon>
        <taxon>Magnoliopsida</taxon>
        <taxon>eudicotyledons</taxon>
        <taxon>Gunneridae</taxon>
        <taxon>Pentapetalae</taxon>
        <taxon>asterids</taxon>
        <taxon>campanulids</taxon>
        <taxon>Apiales</taxon>
        <taxon>Apiaceae</taxon>
        <taxon>Apioideae</taxon>
        <taxon>apioid superclade</taxon>
        <taxon>Tordylieae</taxon>
        <taxon>Tordyliinae</taxon>
        <taxon>Heracleum</taxon>
    </lineage>
</organism>
<dbReference type="InterPro" id="IPR000504">
    <property type="entry name" value="RRM_dom"/>
</dbReference>
<dbReference type="GO" id="GO:0003729">
    <property type="term" value="F:mRNA binding"/>
    <property type="evidence" value="ECO:0007669"/>
    <property type="project" value="InterPro"/>
</dbReference>
<evidence type="ECO:0000256" key="1">
    <source>
        <dbReference type="ARBA" id="ARBA00004123"/>
    </source>
</evidence>
<dbReference type="InterPro" id="IPR012677">
    <property type="entry name" value="Nucleotide-bd_a/b_plait_sf"/>
</dbReference>
<keyword evidence="6" id="KW-0539">Nucleus</keyword>